<dbReference type="Proteomes" id="UP000709295">
    <property type="component" value="Unassembled WGS sequence"/>
</dbReference>
<proteinExistence type="predicted"/>
<feature type="non-terminal residue" evidence="1">
    <location>
        <position position="182"/>
    </location>
</feature>
<reference evidence="1" key="1">
    <citation type="submission" date="2021-01" db="EMBL/GenBank/DDBJ databases">
        <title>Phytophthora aleatoria, a newly-described species from Pinus radiata is distinct from Phytophthora cactorum isolates based on comparative genomics.</title>
        <authorList>
            <person name="Mcdougal R."/>
            <person name="Panda P."/>
            <person name="Williams N."/>
            <person name="Studholme D.J."/>
        </authorList>
    </citation>
    <scope>NUCLEOTIDE SEQUENCE</scope>
    <source>
        <strain evidence="1">NZFS 4037</strain>
    </source>
</reference>
<sequence length="182" mass="20092">GGHHCTHLPWPSPLSSALQKAHQRSPFRGAGATQPAAVERQLVRWVNDLRVDGVPVTGMMLTLQGQVLYKTTGLPRGAVTAFWSLRKPCLRRHKLGIRRMTRKGQATPVYASEKLVAFSCQVLAKMKELRITKVYNAGQTGVNYKYVPASTVVKRGSKTVWVKCAGKSKERVTATATRPIRS</sequence>
<dbReference type="AlphaFoldDB" id="A0A8J5IJX2"/>
<comment type="caution">
    <text evidence="1">The sequence shown here is derived from an EMBL/GenBank/DDBJ whole genome shotgun (WGS) entry which is preliminary data.</text>
</comment>
<evidence type="ECO:0008006" key="3">
    <source>
        <dbReference type="Google" id="ProtNLM"/>
    </source>
</evidence>
<organism evidence="1 2">
    <name type="scientific">Phytophthora aleatoria</name>
    <dbReference type="NCBI Taxonomy" id="2496075"/>
    <lineage>
        <taxon>Eukaryota</taxon>
        <taxon>Sar</taxon>
        <taxon>Stramenopiles</taxon>
        <taxon>Oomycota</taxon>
        <taxon>Peronosporomycetes</taxon>
        <taxon>Peronosporales</taxon>
        <taxon>Peronosporaceae</taxon>
        <taxon>Phytophthora</taxon>
    </lineage>
</organism>
<keyword evidence="2" id="KW-1185">Reference proteome</keyword>
<gene>
    <name evidence="1" type="ORF">JG688_00007863</name>
</gene>
<dbReference type="EMBL" id="JAENGY010000393">
    <property type="protein sequence ID" value="KAG6964078.1"/>
    <property type="molecule type" value="Genomic_DNA"/>
</dbReference>
<protein>
    <recommendedName>
        <fullName evidence="3">HTH CENPB-type domain-containing protein</fullName>
    </recommendedName>
</protein>
<evidence type="ECO:0000313" key="2">
    <source>
        <dbReference type="Proteomes" id="UP000709295"/>
    </source>
</evidence>
<name>A0A8J5IJX2_9STRA</name>
<accession>A0A8J5IJX2</accession>
<evidence type="ECO:0000313" key="1">
    <source>
        <dbReference type="EMBL" id="KAG6964078.1"/>
    </source>
</evidence>